<keyword evidence="6 7" id="KW-0961">Cell wall biogenesis/degradation</keyword>
<accession>A0A2P7S2S4</accession>
<feature type="domain" description="L,D-TPase catalytic" evidence="9">
    <location>
        <begin position="37"/>
        <end position="152"/>
    </location>
</feature>
<comment type="caution">
    <text evidence="10">The sequence shown here is derived from an EMBL/GenBank/DDBJ whole genome shotgun (WGS) entry which is preliminary data.</text>
</comment>
<dbReference type="InterPro" id="IPR050979">
    <property type="entry name" value="LD-transpeptidase"/>
</dbReference>
<keyword evidence="8" id="KW-0732">Signal</keyword>
<dbReference type="PROSITE" id="PS52029">
    <property type="entry name" value="LD_TPASE"/>
    <property type="match status" value="1"/>
</dbReference>
<feature type="active site" description="Proton donor/acceptor" evidence="7">
    <location>
        <position position="108"/>
    </location>
</feature>
<evidence type="ECO:0000256" key="3">
    <source>
        <dbReference type="ARBA" id="ARBA00022679"/>
    </source>
</evidence>
<dbReference type="GO" id="GO:0008360">
    <property type="term" value="P:regulation of cell shape"/>
    <property type="evidence" value="ECO:0007669"/>
    <property type="project" value="UniProtKB-UniRule"/>
</dbReference>
<evidence type="ECO:0000256" key="4">
    <source>
        <dbReference type="ARBA" id="ARBA00022960"/>
    </source>
</evidence>
<dbReference type="GO" id="GO:0005576">
    <property type="term" value="C:extracellular region"/>
    <property type="evidence" value="ECO:0007669"/>
    <property type="project" value="TreeGrafter"/>
</dbReference>
<dbReference type="AlphaFoldDB" id="A0A2P7S2S4"/>
<sequence length="153" mass="16395">MSRILSAKLINIAAAGTMAAMALLLDAGAAEASSGKLVAQVSLSTQTMHVSIDGRPTFAWKVSTAGKGYVTPTGSFRPTRMHRMWYSRKYDNAPMPHSVFFHGGYAVHATDAIKRLGRPASHGCIRLHPSDAADFYGLVETFGPTNTSIVITQ</sequence>
<keyword evidence="3" id="KW-0808">Transferase</keyword>
<reference evidence="10 11" key="1">
    <citation type="submission" date="2018-03" db="EMBL/GenBank/DDBJ databases">
        <title>The draft genome of Mesorhizobium sp. 6GN-30.</title>
        <authorList>
            <person name="Liu L."/>
            <person name="Li L."/>
            <person name="Wang T."/>
            <person name="Zhang X."/>
            <person name="Liang L."/>
        </authorList>
    </citation>
    <scope>NUCLEOTIDE SEQUENCE [LARGE SCALE GENOMIC DNA]</scope>
    <source>
        <strain evidence="10 11">6GN30</strain>
    </source>
</reference>
<dbReference type="Proteomes" id="UP000241229">
    <property type="component" value="Unassembled WGS sequence"/>
</dbReference>
<gene>
    <name evidence="10" type="ORF">C7I84_19865</name>
</gene>
<dbReference type="CDD" id="cd16913">
    <property type="entry name" value="YkuD_like"/>
    <property type="match status" value="1"/>
</dbReference>
<dbReference type="Gene3D" id="2.40.440.10">
    <property type="entry name" value="L,D-transpeptidase catalytic domain-like"/>
    <property type="match status" value="1"/>
</dbReference>
<dbReference type="PANTHER" id="PTHR30582:SF2">
    <property type="entry name" value="L,D-TRANSPEPTIDASE YCIB-RELATED"/>
    <property type="match status" value="1"/>
</dbReference>
<dbReference type="GO" id="GO:0016740">
    <property type="term" value="F:transferase activity"/>
    <property type="evidence" value="ECO:0007669"/>
    <property type="project" value="UniProtKB-KW"/>
</dbReference>
<dbReference type="InterPro" id="IPR038063">
    <property type="entry name" value="Transpep_catalytic_dom"/>
</dbReference>
<organism evidence="10 11">
    <name type="scientific">Kumtagia ephedrae</name>
    <dbReference type="NCBI Taxonomy" id="2116701"/>
    <lineage>
        <taxon>Bacteria</taxon>
        <taxon>Pseudomonadati</taxon>
        <taxon>Pseudomonadota</taxon>
        <taxon>Alphaproteobacteria</taxon>
        <taxon>Hyphomicrobiales</taxon>
        <taxon>Phyllobacteriaceae</taxon>
        <taxon>Kumtagia</taxon>
    </lineage>
</organism>
<dbReference type="GO" id="GO:0018104">
    <property type="term" value="P:peptidoglycan-protein cross-linking"/>
    <property type="evidence" value="ECO:0007669"/>
    <property type="project" value="TreeGrafter"/>
</dbReference>
<evidence type="ECO:0000313" key="11">
    <source>
        <dbReference type="Proteomes" id="UP000241229"/>
    </source>
</evidence>
<dbReference type="EMBL" id="PXYK01000020">
    <property type="protein sequence ID" value="PSJ56762.1"/>
    <property type="molecule type" value="Genomic_DNA"/>
</dbReference>
<evidence type="ECO:0000256" key="2">
    <source>
        <dbReference type="ARBA" id="ARBA00005992"/>
    </source>
</evidence>
<dbReference type="PANTHER" id="PTHR30582">
    <property type="entry name" value="L,D-TRANSPEPTIDASE"/>
    <property type="match status" value="1"/>
</dbReference>
<feature type="active site" description="Nucleophile" evidence="7">
    <location>
        <position position="124"/>
    </location>
</feature>
<dbReference type="GO" id="GO:0071555">
    <property type="term" value="P:cell wall organization"/>
    <property type="evidence" value="ECO:0007669"/>
    <property type="project" value="UniProtKB-UniRule"/>
</dbReference>
<feature type="signal peptide" evidence="8">
    <location>
        <begin position="1"/>
        <end position="32"/>
    </location>
</feature>
<evidence type="ECO:0000259" key="9">
    <source>
        <dbReference type="PROSITE" id="PS52029"/>
    </source>
</evidence>
<evidence type="ECO:0000256" key="8">
    <source>
        <dbReference type="SAM" id="SignalP"/>
    </source>
</evidence>
<dbReference type="OrthoDB" id="463216at2"/>
<keyword evidence="11" id="KW-1185">Reference proteome</keyword>
<evidence type="ECO:0000256" key="1">
    <source>
        <dbReference type="ARBA" id="ARBA00004752"/>
    </source>
</evidence>
<proteinExistence type="inferred from homology"/>
<evidence type="ECO:0000256" key="7">
    <source>
        <dbReference type="PROSITE-ProRule" id="PRU01373"/>
    </source>
</evidence>
<evidence type="ECO:0000256" key="6">
    <source>
        <dbReference type="ARBA" id="ARBA00023316"/>
    </source>
</evidence>
<protein>
    <recommendedName>
        <fullName evidence="9">L,D-TPase catalytic domain-containing protein</fullName>
    </recommendedName>
</protein>
<dbReference type="Pfam" id="PF03734">
    <property type="entry name" value="YkuD"/>
    <property type="match status" value="1"/>
</dbReference>
<evidence type="ECO:0000313" key="10">
    <source>
        <dbReference type="EMBL" id="PSJ56762.1"/>
    </source>
</evidence>
<keyword evidence="4 7" id="KW-0133">Cell shape</keyword>
<keyword evidence="5 7" id="KW-0573">Peptidoglycan synthesis</keyword>
<dbReference type="RefSeq" id="WP_106773956.1">
    <property type="nucleotide sequence ID" value="NZ_PXYK01000020.1"/>
</dbReference>
<comment type="similarity">
    <text evidence="2">Belongs to the YkuD family.</text>
</comment>
<name>A0A2P7S2S4_9HYPH</name>
<comment type="pathway">
    <text evidence="1 7">Cell wall biogenesis; peptidoglycan biosynthesis.</text>
</comment>
<dbReference type="SUPFAM" id="SSF141523">
    <property type="entry name" value="L,D-transpeptidase catalytic domain-like"/>
    <property type="match status" value="1"/>
</dbReference>
<feature type="chain" id="PRO_5015183211" description="L,D-TPase catalytic domain-containing protein" evidence="8">
    <location>
        <begin position="33"/>
        <end position="153"/>
    </location>
</feature>
<dbReference type="InterPro" id="IPR005490">
    <property type="entry name" value="LD_TPept_cat_dom"/>
</dbReference>
<evidence type="ECO:0000256" key="5">
    <source>
        <dbReference type="ARBA" id="ARBA00022984"/>
    </source>
</evidence>
<dbReference type="GO" id="GO:0071972">
    <property type="term" value="F:peptidoglycan L,D-transpeptidase activity"/>
    <property type="evidence" value="ECO:0007669"/>
    <property type="project" value="TreeGrafter"/>
</dbReference>
<dbReference type="UniPathway" id="UPA00219"/>